<name>A0A915JV58_ROMCU</name>
<proteinExistence type="predicted"/>
<organism evidence="1 2">
    <name type="scientific">Romanomermis culicivorax</name>
    <name type="common">Nematode worm</name>
    <dbReference type="NCBI Taxonomy" id="13658"/>
    <lineage>
        <taxon>Eukaryota</taxon>
        <taxon>Metazoa</taxon>
        <taxon>Ecdysozoa</taxon>
        <taxon>Nematoda</taxon>
        <taxon>Enoplea</taxon>
        <taxon>Dorylaimia</taxon>
        <taxon>Mermithida</taxon>
        <taxon>Mermithoidea</taxon>
        <taxon>Mermithidae</taxon>
        <taxon>Romanomermis</taxon>
    </lineage>
</organism>
<keyword evidence="1" id="KW-1185">Reference proteome</keyword>
<dbReference type="Proteomes" id="UP000887565">
    <property type="component" value="Unplaced"/>
</dbReference>
<evidence type="ECO:0000313" key="2">
    <source>
        <dbReference type="WBParaSite" id="nRc.2.0.1.t30176-RA"/>
    </source>
</evidence>
<dbReference type="WBParaSite" id="nRc.2.0.1.t30176-RA">
    <property type="protein sequence ID" value="nRc.2.0.1.t30176-RA"/>
    <property type="gene ID" value="nRc.2.0.1.g30176"/>
</dbReference>
<accession>A0A915JV58</accession>
<protein>
    <submittedName>
        <fullName evidence="2">Uncharacterized protein</fullName>
    </submittedName>
</protein>
<reference evidence="2" key="1">
    <citation type="submission" date="2022-11" db="UniProtKB">
        <authorList>
            <consortium name="WormBaseParasite"/>
        </authorList>
    </citation>
    <scope>IDENTIFICATION</scope>
</reference>
<evidence type="ECO:0000313" key="1">
    <source>
        <dbReference type="Proteomes" id="UP000887565"/>
    </source>
</evidence>
<dbReference type="AlphaFoldDB" id="A0A915JV58"/>
<sequence>MTNITRMHPPNYMTTNIQGPEKDEDVKEFLLAFIKLFRKSDLYWMGQRGQRLTIEEAQPLHCKNQYTGGEERWHPGSRHRSRLKSRPNYIWDPAGSLKRSALPNGLIKVAIT</sequence>